<accession>A0ABR0ADI5</accession>
<proteinExistence type="predicted"/>
<reference evidence="1 2" key="1">
    <citation type="journal article" date="2023" name="Nucleic Acids Res.">
        <title>The hologenome of Daphnia magna reveals possible DNA methylation and microbiome-mediated evolution of the host genome.</title>
        <authorList>
            <person name="Chaturvedi A."/>
            <person name="Li X."/>
            <person name="Dhandapani V."/>
            <person name="Marshall H."/>
            <person name="Kissane S."/>
            <person name="Cuenca-Cambronero M."/>
            <person name="Asole G."/>
            <person name="Calvet F."/>
            <person name="Ruiz-Romero M."/>
            <person name="Marangio P."/>
            <person name="Guigo R."/>
            <person name="Rago D."/>
            <person name="Mirbahai L."/>
            <person name="Eastwood N."/>
            <person name="Colbourne J.K."/>
            <person name="Zhou J."/>
            <person name="Mallon E."/>
            <person name="Orsini L."/>
        </authorList>
    </citation>
    <scope>NUCLEOTIDE SEQUENCE [LARGE SCALE GENOMIC DNA]</scope>
    <source>
        <strain evidence="1">LRV0_1</strain>
    </source>
</reference>
<keyword evidence="2" id="KW-1185">Reference proteome</keyword>
<comment type="caution">
    <text evidence="1">The sequence shown here is derived from an EMBL/GenBank/DDBJ whole genome shotgun (WGS) entry which is preliminary data.</text>
</comment>
<protein>
    <submittedName>
        <fullName evidence="1">Uncharacterized protein</fullName>
    </submittedName>
</protein>
<dbReference type="EMBL" id="JAOYFB010000037">
    <property type="protein sequence ID" value="KAK4023190.1"/>
    <property type="molecule type" value="Genomic_DNA"/>
</dbReference>
<gene>
    <name evidence="1" type="ORF">OUZ56_008616</name>
</gene>
<dbReference type="Proteomes" id="UP001234178">
    <property type="component" value="Unassembled WGS sequence"/>
</dbReference>
<sequence length="62" mass="6979">MLNHPEKEEAKTFEEFNSHVAADQPEVAIKHGVNENEVISSASLLKKLILRDGLYFGSIGYY</sequence>
<evidence type="ECO:0000313" key="2">
    <source>
        <dbReference type="Proteomes" id="UP001234178"/>
    </source>
</evidence>
<name>A0ABR0ADI5_9CRUS</name>
<organism evidence="1 2">
    <name type="scientific">Daphnia magna</name>
    <dbReference type="NCBI Taxonomy" id="35525"/>
    <lineage>
        <taxon>Eukaryota</taxon>
        <taxon>Metazoa</taxon>
        <taxon>Ecdysozoa</taxon>
        <taxon>Arthropoda</taxon>
        <taxon>Crustacea</taxon>
        <taxon>Branchiopoda</taxon>
        <taxon>Diplostraca</taxon>
        <taxon>Cladocera</taxon>
        <taxon>Anomopoda</taxon>
        <taxon>Daphniidae</taxon>
        <taxon>Daphnia</taxon>
    </lineage>
</organism>
<evidence type="ECO:0000313" key="1">
    <source>
        <dbReference type="EMBL" id="KAK4023190.1"/>
    </source>
</evidence>